<dbReference type="EMBL" id="JANBQF010000003">
    <property type="protein sequence ID" value="KAJ2008520.1"/>
    <property type="molecule type" value="Genomic_DNA"/>
</dbReference>
<evidence type="ECO:0000313" key="5">
    <source>
        <dbReference type="EMBL" id="KAJ2008520.1"/>
    </source>
</evidence>
<comment type="similarity">
    <text evidence="1">Belongs to the ATG101 family.</text>
</comment>
<accession>A0A9W8BIW2</accession>
<dbReference type="PANTHER" id="PTHR13292">
    <property type="entry name" value="AUTOPHAGY-RELATED PROTEIN 101"/>
    <property type="match status" value="1"/>
</dbReference>
<keyword evidence="4" id="KW-0175">Coiled coil</keyword>
<dbReference type="AlphaFoldDB" id="A0A9W8BIW2"/>
<name>A0A9W8BIW2_9FUNG</name>
<evidence type="ECO:0000256" key="3">
    <source>
        <dbReference type="ARBA" id="ARBA00023006"/>
    </source>
</evidence>
<reference evidence="5" key="1">
    <citation type="submission" date="2022-07" db="EMBL/GenBank/DDBJ databases">
        <title>Phylogenomic reconstructions and comparative analyses of Kickxellomycotina fungi.</title>
        <authorList>
            <person name="Reynolds N.K."/>
            <person name="Stajich J.E."/>
            <person name="Barry K."/>
            <person name="Grigoriev I.V."/>
            <person name="Crous P."/>
            <person name="Smith M.E."/>
        </authorList>
    </citation>
    <scope>NUCLEOTIDE SEQUENCE</scope>
    <source>
        <strain evidence="5">IMI 214461</strain>
    </source>
</reference>
<dbReference type="GO" id="GO:0019901">
    <property type="term" value="F:protein kinase binding"/>
    <property type="evidence" value="ECO:0007669"/>
    <property type="project" value="TreeGrafter"/>
</dbReference>
<evidence type="ECO:0000256" key="4">
    <source>
        <dbReference type="SAM" id="Coils"/>
    </source>
</evidence>
<dbReference type="GO" id="GO:1990316">
    <property type="term" value="C:Atg1/ULK1 kinase complex"/>
    <property type="evidence" value="ECO:0007669"/>
    <property type="project" value="TreeGrafter"/>
</dbReference>
<evidence type="ECO:0000256" key="2">
    <source>
        <dbReference type="ARBA" id="ARBA00018874"/>
    </source>
</evidence>
<sequence length="190" mass="21478">MERKAIPLSLTLERSLIPAVVKAVLHTILFHRYFGNVAPKDNHILATITYASVDDASVSATVDEKIDELMQTISLTADSKSHISLCFTETKPRKAWFSKSDEEICWEEWLVNIQSKISRTERELNQLQASAEDQAKQAIFRVIQEMDQNKDHIPPIANSQSNPFPYHISVAPVSGLWSSMIKRAIRPSMS</sequence>
<dbReference type="GO" id="GO:0000045">
    <property type="term" value="P:autophagosome assembly"/>
    <property type="evidence" value="ECO:0007669"/>
    <property type="project" value="TreeGrafter"/>
</dbReference>
<dbReference type="PANTHER" id="PTHR13292:SF0">
    <property type="entry name" value="AUTOPHAGY-RELATED PROTEIN 101"/>
    <property type="match status" value="1"/>
</dbReference>
<evidence type="ECO:0000313" key="6">
    <source>
        <dbReference type="Proteomes" id="UP001150907"/>
    </source>
</evidence>
<dbReference type="Proteomes" id="UP001150907">
    <property type="component" value="Unassembled WGS sequence"/>
</dbReference>
<keyword evidence="6" id="KW-1185">Reference proteome</keyword>
<gene>
    <name evidence="5" type="ORF">H4R26_000136</name>
</gene>
<protein>
    <recommendedName>
        <fullName evidence="2">Autophagy-related protein 101</fullName>
    </recommendedName>
</protein>
<dbReference type="Pfam" id="PF07855">
    <property type="entry name" value="ATG101"/>
    <property type="match status" value="1"/>
</dbReference>
<feature type="coiled-coil region" evidence="4">
    <location>
        <begin position="110"/>
        <end position="137"/>
    </location>
</feature>
<organism evidence="5 6">
    <name type="scientific">Coemansia thaxteri</name>
    <dbReference type="NCBI Taxonomy" id="2663907"/>
    <lineage>
        <taxon>Eukaryota</taxon>
        <taxon>Fungi</taxon>
        <taxon>Fungi incertae sedis</taxon>
        <taxon>Zoopagomycota</taxon>
        <taxon>Kickxellomycotina</taxon>
        <taxon>Kickxellomycetes</taxon>
        <taxon>Kickxellales</taxon>
        <taxon>Kickxellaceae</taxon>
        <taxon>Coemansia</taxon>
    </lineage>
</organism>
<dbReference type="GO" id="GO:0000407">
    <property type="term" value="C:phagophore assembly site"/>
    <property type="evidence" value="ECO:0007669"/>
    <property type="project" value="TreeGrafter"/>
</dbReference>
<comment type="caution">
    <text evidence="5">The sequence shown here is derived from an EMBL/GenBank/DDBJ whole genome shotgun (WGS) entry which is preliminary data.</text>
</comment>
<dbReference type="OrthoDB" id="10259639at2759"/>
<keyword evidence="3" id="KW-0072">Autophagy</keyword>
<dbReference type="InterPro" id="IPR012445">
    <property type="entry name" value="ATG101"/>
</dbReference>
<evidence type="ECO:0000256" key="1">
    <source>
        <dbReference type="ARBA" id="ARBA00007130"/>
    </source>
</evidence>
<proteinExistence type="inferred from homology"/>